<dbReference type="Proteomes" id="UP000076532">
    <property type="component" value="Unassembled WGS sequence"/>
</dbReference>
<dbReference type="AlphaFoldDB" id="A0A166EW61"/>
<evidence type="ECO:0000256" key="1">
    <source>
        <dbReference type="SAM" id="Phobius"/>
    </source>
</evidence>
<keyword evidence="3" id="KW-1185">Reference proteome</keyword>
<keyword evidence="1" id="KW-1133">Transmembrane helix</keyword>
<proteinExistence type="predicted"/>
<evidence type="ECO:0000313" key="2">
    <source>
        <dbReference type="EMBL" id="KZP16172.1"/>
    </source>
</evidence>
<dbReference type="EMBL" id="KV417596">
    <property type="protein sequence ID" value="KZP16172.1"/>
    <property type="molecule type" value="Genomic_DNA"/>
</dbReference>
<name>A0A166EW61_9AGAM</name>
<organism evidence="2 3">
    <name type="scientific">Athelia psychrophila</name>
    <dbReference type="NCBI Taxonomy" id="1759441"/>
    <lineage>
        <taxon>Eukaryota</taxon>
        <taxon>Fungi</taxon>
        <taxon>Dikarya</taxon>
        <taxon>Basidiomycota</taxon>
        <taxon>Agaricomycotina</taxon>
        <taxon>Agaricomycetes</taxon>
        <taxon>Agaricomycetidae</taxon>
        <taxon>Atheliales</taxon>
        <taxon>Atheliaceae</taxon>
        <taxon>Athelia</taxon>
    </lineage>
</organism>
<feature type="transmembrane region" description="Helical" evidence="1">
    <location>
        <begin position="21"/>
        <end position="40"/>
    </location>
</feature>
<keyword evidence="1" id="KW-0812">Transmembrane</keyword>
<reference evidence="2 3" key="1">
    <citation type="journal article" date="2016" name="Mol. Biol. Evol.">
        <title>Comparative Genomics of Early-Diverging Mushroom-Forming Fungi Provides Insights into the Origins of Lignocellulose Decay Capabilities.</title>
        <authorList>
            <person name="Nagy L.G."/>
            <person name="Riley R."/>
            <person name="Tritt A."/>
            <person name="Adam C."/>
            <person name="Daum C."/>
            <person name="Floudas D."/>
            <person name="Sun H."/>
            <person name="Yadav J.S."/>
            <person name="Pangilinan J."/>
            <person name="Larsson K.H."/>
            <person name="Matsuura K."/>
            <person name="Barry K."/>
            <person name="Labutti K."/>
            <person name="Kuo R."/>
            <person name="Ohm R.A."/>
            <person name="Bhattacharya S.S."/>
            <person name="Shirouzu T."/>
            <person name="Yoshinaga Y."/>
            <person name="Martin F.M."/>
            <person name="Grigoriev I.V."/>
            <person name="Hibbett D.S."/>
        </authorList>
    </citation>
    <scope>NUCLEOTIDE SEQUENCE [LARGE SCALE GENOMIC DNA]</scope>
    <source>
        <strain evidence="2 3">CBS 109695</strain>
    </source>
</reference>
<keyword evidence="1" id="KW-0472">Membrane</keyword>
<accession>A0A166EW61</accession>
<protein>
    <submittedName>
        <fullName evidence="2">Uncharacterized protein</fullName>
    </submittedName>
</protein>
<sequence>MGTTNDWALRRHERGQRSPESLCTSITLTNFVVVVAGFLWPTSSHSHKSTSAFSAAREGAGVESAGEIMLSRMCSDAHAYVKGFCACGMLHRMVEMLSKISQCPPFTVRNPVDQNRANRC</sequence>
<evidence type="ECO:0000313" key="3">
    <source>
        <dbReference type="Proteomes" id="UP000076532"/>
    </source>
</evidence>
<gene>
    <name evidence="2" type="ORF">FIBSPDRAFT_64989</name>
</gene>